<gene>
    <name evidence="5" type="ORF">CA3LBN_004628</name>
</gene>
<feature type="compositionally biased region" description="Basic and acidic residues" evidence="1">
    <location>
        <begin position="2437"/>
        <end position="2446"/>
    </location>
</feature>
<accession>A0ABX8IDU4</accession>
<evidence type="ECO:0000313" key="5">
    <source>
        <dbReference type="EMBL" id="QWU90267.1"/>
    </source>
</evidence>
<dbReference type="PANTHER" id="PTHR17695">
    <property type="entry name" value="SMALL SUBUNIT PROCESSOME COMPONENT 20 HOMOLOG"/>
    <property type="match status" value="1"/>
</dbReference>
<dbReference type="InterPro" id="IPR052575">
    <property type="entry name" value="SSU_processome_comp_20"/>
</dbReference>
<dbReference type="SUPFAM" id="SSF48371">
    <property type="entry name" value="ARM repeat"/>
    <property type="match status" value="3"/>
</dbReference>
<evidence type="ECO:0000259" key="4">
    <source>
        <dbReference type="Pfam" id="PF23099"/>
    </source>
</evidence>
<feature type="region of interest" description="Disordered" evidence="1">
    <location>
        <begin position="2421"/>
        <end position="2453"/>
    </location>
</feature>
<organism evidence="5 6">
    <name type="scientific">Candidozyma haemuli</name>
    <dbReference type="NCBI Taxonomy" id="45357"/>
    <lineage>
        <taxon>Eukaryota</taxon>
        <taxon>Fungi</taxon>
        <taxon>Dikarya</taxon>
        <taxon>Ascomycota</taxon>
        <taxon>Saccharomycotina</taxon>
        <taxon>Pichiomycetes</taxon>
        <taxon>Metschnikowiaceae</taxon>
        <taxon>Candidozyma</taxon>
    </lineage>
</organism>
<evidence type="ECO:0008006" key="7">
    <source>
        <dbReference type="Google" id="ProtNLM"/>
    </source>
</evidence>
<protein>
    <recommendedName>
        <fullName evidence="7">U3 small nucleolar RNA-associated protein 20</fullName>
    </recommendedName>
</protein>
<reference evidence="5 6" key="1">
    <citation type="submission" date="2021-06" db="EMBL/GenBank/DDBJ databases">
        <title>Candida outbreak in Lebanon.</title>
        <authorList>
            <person name="Finianos M."/>
        </authorList>
    </citation>
    <scope>NUCLEOTIDE SEQUENCE [LARGE SCALE GENOMIC DNA]</scope>
    <source>
        <strain evidence="5">CA3LBN</strain>
    </source>
</reference>
<feature type="domain" description="U3 small nucleolar RNA-associated protein 20" evidence="3">
    <location>
        <begin position="1593"/>
        <end position="1806"/>
    </location>
</feature>
<feature type="domain" description="U3 small nucleolar RNA-associated protein 20 N-terminal" evidence="2">
    <location>
        <begin position="819"/>
        <end position="1399"/>
    </location>
</feature>
<dbReference type="EMBL" id="CP076667">
    <property type="protein sequence ID" value="QWU90267.1"/>
    <property type="molecule type" value="Genomic_DNA"/>
</dbReference>
<dbReference type="Proteomes" id="UP000825434">
    <property type="component" value="Chromosome 7"/>
</dbReference>
<dbReference type="InterPro" id="IPR011430">
    <property type="entry name" value="UTP20_N"/>
</dbReference>
<evidence type="ECO:0000259" key="2">
    <source>
        <dbReference type="Pfam" id="PF07539"/>
    </source>
</evidence>
<name>A0ABX8IDU4_9ASCO</name>
<dbReference type="Pfam" id="PF23099">
    <property type="entry name" value="UTP20_C"/>
    <property type="match status" value="1"/>
</dbReference>
<feature type="compositionally biased region" description="Basic residues" evidence="1">
    <location>
        <begin position="2427"/>
        <end position="2436"/>
    </location>
</feature>
<dbReference type="InterPro" id="IPR046523">
    <property type="entry name" value="UTP20_dom"/>
</dbReference>
<sequence length="2484" mass="283385">MAKHHNFKSFKERVNALKIRPYSKLGVRSYEDTTTSFYLETLAHWKEVNISGNFTSCVERIEPFSRSLAQVLHHKNQLYDILEYHISQHDIHSLQPLLEILTQFIHDLGPEFLTFYKRFIHLLMDLCLSVSPNDSQSMKNSANILEWCFNSLAFAFRYLSPDICEDLWNSFEDLIPLLKEQKKAYIGRFCAEAMSHLIKKSSKEAYLDFVDRCFTLISETDLTLEFLENIAVIFTEAIKVANDNLHSKTLMILKPLLNKAMRSCKENDYGFLHLTARVIMCTLHHAKNDQACSMSRKILIELNTYLPSISAPRQLHSILFLYSAIIFTDNGRKVSLDQDFVQFMKAIGLKYAEDDEPEAQFATCSTMFALLWTLLVRNSEANTAAMLLSQLWDTLPSTFSVLQLSVLEIVKDLKHEAPLSLEIDRRFQQVINGLDSESGLQQLSLIISRSEIDESHDLLKLAIPITLKDNILDSIATAVKDEKSELNDIKWRCNILRLQSVKSADDQKVALKLINSINQRWDTPDTSELNGQLISFFVNCPEGDDTIPLAKDLTDMLPSLINVCCKSEVFLSAVQNFYKFFGGPSFAAPLQAACLGNLSSTNRRLRLESIQTLQILCPEHKDILSQMTSVDQIALEVENASLMRLRISELFKAYSMHSGTSLIQIGMAHFIMGLLCKQYQPCWEAVFDALKSMADSALDDLLSRLLYDQLLAKPSIERPLKFDEEEANQGSDFWILENDDGIFKSLFKKVNDRVPHSTKELVTRINKMGVVEEVSDQITSQMRNRFLKCLKEVPKIALADVDRSLELIHCVVYDESENSWSMEEKVTALELVSSIKGRISRCSRITLSSTLREAIGSKHSKLQEAALKAYLALDTSLLRYRDELMNLLDDKLFKDEVLSLLGETSDERVKEEDEKTVIPLILQLFFGKMQTSSKKSKKFGARFTIASILPSLKPQYVTHFVSHMSSKIPFQTYFAAASSPEDYFDNIKIMTGFVNMLSEVYDALGYKYYDVLKETIQPLAYVLICVQKIASSETEGNSSPLKSLRQTSFRCLNTFDKLVGSQYDWSSLMPILFEHVLRPRLTNFQAENNQSVSSLLEFTLNRVNHDFFMGFYSLDDWMPLKAITSLMSNEHCKDEVIISLMDFFISALTKQVNREDLQYIKFLAMLVDSLLSNLPRILESSKNRDVLSRCATLLLLLVEGQFLSQEYDKTMFIHASCKALQKSSFFVRSEDKVSLLISIASMMESMACDEKVEYELTLMSSKMLRFSKDSRIRKSITKVFDAYSILRPDFRKTVEILDHLNASQSQSGDYDFSRILDGFDLIDETFFTHSSSMGWKLALSSCLFFMDNEDESVLRSNATHAIKKFAEFHSRAETDSNKTAFREVFDELINPAICHGLSNPTDDVRSSYIEVLADLARFKDLLPQLQDLGCLLSEDDSEDFFLNVRHIQVTARQRAIRELVAKRDSLTEFTAKQYILPLLENYLFCKEEKSRNLCDDAQGSFAALSCVLPWSVYVRYLKKYITIASAQTDQMRDAIKVVIHLINNMSVIRKEHLQNGSKFLQGFPQHDEEFNNFVVNSVVQPIRKTLSIRNDSTICMRLPLLEACVVALLMTPSQIVSSELPGILISTCQVLRSKSQELRDHARKALCKASNHLGATYLRYLLRELRGALSRGSQIHVLSYTLNSILREVCCTAKYGDIDESARIVVDIVMEDVFGAAGKEKDAEGYHSKMIEVKAKKSFDTIELLCSKLSFDAFDSILDPMKELLDQALPSKTERAIEECFRRICLGILANERADSTDVLLLCYKIHKSSSDVKSANQCKTPKRDESHFLVDINSKSRMNNANEFQRSQYLQRLSFEILRSVIGKHRQLLSVANIDGFIPLLSTSLNSSNEPLVATVLRVVVLLIKLEFPPSRDDVFEGICEKAIEIVLESQSTAEELSQLSLKYIATVVKHWKSECCSKEAICALLLKITPDLEDPEKQSSAFNFVKAVITRRIQIPEVYDVMDKILRIMVVNHFQEIRDIARGLYFKFMLLYDQGQKRMEASFKFLMDNLKYPTPSGRQSVMELMHSILLKSNTSIVDKNASSFFVGLANLMVSDEQEKCREMATILLGQLLEKASPDKLKVFEHLIDTWLHNQDKNVLRRCGLLSYKCYISKFGMERNEILNSSASEVIELFLSFAQTSNSSEGRWEDIFSALNVSSHIIGITSKNYWEKKTKFWDLVCQCLLYPHSWIRLLSSKLLGTYVDWATESSSDKNNEFLQLVSHRSIRQLAAPGLPDSLGKASVHNILKIFSFFEDNDVLYVSDTSMTDANDREKCVSSEFGLSSRKAILTLTTTLIGKLTGERLQNFVQQVITTLLGVDEYLFAEDTMFQEYSRECFRIAEKNLGTKLYSKVFATAKAEISTRRAKRKAERAQLMLDNPTKASEKKMKKHARFREKRKDNKDENGYYKQKRRKSCLRIKSAAKGEYLLDDLVKEPDRGVSPKG</sequence>
<dbReference type="InterPro" id="IPR057525">
    <property type="entry name" value="UTP20_C"/>
</dbReference>
<proteinExistence type="predicted"/>
<keyword evidence="6" id="KW-1185">Reference proteome</keyword>
<evidence type="ECO:0000256" key="1">
    <source>
        <dbReference type="SAM" id="MobiDB-lite"/>
    </source>
</evidence>
<dbReference type="PANTHER" id="PTHR17695:SF11">
    <property type="entry name" value="SMALL SUBUNIT PROCESSOME COMPONENT 20 HOMOLOG"/>
    <property type="match status" value="1"/>
</dbReference>
<feature type="domain" description="U3 small nucleolar RNA-associated protein 20 C-terminal" evidence="4">
    <location>
        <begin position="2220"/>
        <end position="2441"/>
    </location>
</feature>
<evidence type="ECO:0000259" key="3">
    <source>
        <dbReference type="Pfam" id="PF20416"/>
    </source>
</evidence>
<dbReference type="InterPro" id="IPR016024">
    <property type="entry name" value="ARM-type_fold"/>
</dbReference>
<evidence type="ECO:0000313" key="6">
    <source>
        <dbReference type="Proteomes" id="UP000825434"/>
    </source>
</evidence>
<dbReference type="Pfam" id="PF20416">
    <property type="entry name" value="UTP20"/>
    <property type="match status" value="1"/>
</dbReference>
<dbReference type="Pfam" id="PF07539">
    <property type="entry name" value="UTP20_N"/>
    <property type="match status" value="1"/>
</dbReference>